<comment type="caution">
    <text evidence="2">The sequence shown here is derived from an EMBL/GenBank/DDBJ whole genome shotgun (WGS) entry which is preliminary data.</text>
</comment>
<evidence type="ECO:0000256" key="1">
    <source>
        <dbReference type="SAM" id="Phobius"/>
    </source>
</evidence>
<sequence>MNNKINIKHQTSNIKHFNAFTFIETLVVIAVLGLVLPVLFSILFVILQQQLKIFRITEVKRAGDYIVQVLENSIKNNAYTIHDNSSEICEADPDPANPFPHNGIPSSFRDKYNSSFSINYNSPDLSLDYPDPVAPAPTFAFAQGQLNSSKVSVSSFSISCARQSIYSAPLVSINFSVCYNVDGSCISTRPEETASLEYQTSIKLKSYPTQ</sequence>
<accession>A0A1F7GWW7</accession>
<dbReference type="AlphaFoldDB" id="A0A1F7GWW7"/>
<reference evidence="2 3" key="1">
    <citation type="journal article" date="2016" name="Nat. Commun.">
        <title>Thousands of microbial genomes shed light on interconnected biogeochemical processes in an aquifer system.</title>
        <authorList>
            <person name="Anantharaman K."/>
            <person name="Brown C.T."/>
            <person name="Hug L.A."/>
            <person name="Sharon I."/>
            <person name="Castelle C.J."/>
            <person name="Probst A.J."/>
            <person name="Thomas B.C."/>
            <person name="Singh A."/>
            <person name="Wilkins M.J."/>
            <person name="Karaoz U."/>
            <person name="Brodie E.L."/>
            <person name="Williams K.H."/>
            <person name="Hubbard S.S."/>
            <person name="Banfield J.F."/>
        </authorList>
    </citation>
    <scope>NUCLEOTIDE SEQUENCE [LARGE SCALE GENOMIC DNA]</scope>
</reference>
<name>A0A1F7GWW7_9BACT</name>
<keyword evidence="1" id="KW-0472">Membrane</keyword>
<keyword evidence="1" id="KW-1133">Transmembrane helix</keyword>
<proteinExistence type="predicted"/>
<dbReference type="EMBL" id="MFZO01000045">
    <property type="protein sequence ID" value="OGK23590.1"/>
    <property type="molecule type" value="Genomic_DNA"/>
</dbReference>
<organism evidence="2 3">
    <name type="scientific">Candidatus Roizmanbacteria bacterium RIFCSPHIGHO2_02_FULL_38_11</name>
    <dbReference type="NCBI Taxonomy" id="1802039"/>
    <lineage>
        <taxon>Bacteria</taxon>
        <taxon>Candidatus Roizmaniibacteriota</taxon>
    </lineage>
</organism>
<evidence type="ECO:0000313" key="3">
    <source>
        <dbReference type="Proteomes" id="UP000177913"/>
    </source>
</evidence>
<gene>
    <name evidence="2" type="ORF">A3C25_04795</name>
</gene>
<dbReference type="Proteomes" id="UP000177913">
    <property type="component" value="Unassembled WGS sequence"/>
</dbReference>
<feature type="transmembrane region" description="Helical" evidence="1">
    <location>
        <begin position="20"/>
        <end position="47"/>
    </location>
</feature>
<protein>
    <submittedName>
        <fullName evidence="2">Uncharacterized protein</fullName>
    </submittedName>
</protein>
<evidence type="ECO:0000313" key="2">
    <source>
        <dbReference type="EMBL" id="OGK23590.1"/>
    </source>
</evidence>
<keyword evidence="1" id="KW-0812">Transmembrane</keyword>